<feature type="non-terminal residue" evidence="4">
    <location>
        <position position="1"/>
    </location>
</feature>
<comment type="caution">
    <text evidence="4">The sequence shown here is derived from an EMBL/GenBank/DDBJ whole genome shotgun (WGS) entry which is preliminary data.</text>
</comment>
<keyword evidence="1" id="KW-0805">Transcription regulation</keyword>
<sequence length="42" mass="4652">YALAAWSIVHGFATLWLAGALPPRVGDDPREAARHVIRRLVE</sequence>
<dbReference type="Gene3D" id="1.10.357.10">
    <property type="entry name" value="Tetracycline Repressor, domain 2"/>
    <property type="match status" value="1"/>
</dbReference>
<feature type="domain" description="HTH-type transcriptional regulator MT1864/Rv1816-like C-terminal" evidence="3">
    <location>
        <begin position="2"/>
        <end position="40"/>
    </location>
</feature>
<evidence type="ECO:0000313" key="5">
    <source>
        <dbReference type="Proteomes" id="UP001597053"/>
    </source>
</evidence>
<evidence type="ECO:0000259" key="3">
    <source>
        <dbReference type="Pfam" id="PF13305"/>
    </source>
</evidence>
<reference evidence="5" key="1">
    <citation type="journal article" date="2019" name="Int. J. Syst. Evol. Microbiol.">
        <title>The Global Catalogue of Microorganisms (GCM) 10K type strain sequencing project: providing services to taxonomists for standard genome sequencing and annotation.</title>
        <authorList>
            <consortium name="The Broad Institute Genomics Platform"/>
            <consortium name="The Broad Institute Genome Sequencing Center for Infectious Disease"/>
            <person name="Wu L."/>
            <person name="Ma J."/>
        </authorList>
    </citation>
    <scope>NUCLEOTIDE SEQUENCE [LARGE SCALE GENOMIC DNA]</scope>
    <source>
        <strain evidence="5">JCM 32148</strain>
    </source>
</reference>
<accession>A0ABW3ABR7</accession>
<gene>
    <name evidence="4" type="ORF">ACFQZ8_31390</name>
</gene>
<dbReference type="InterPro" id="IPR025996">
    <property type="entry name" value="MT1864/Rv1816-like_C"/>
</dbReference>
<dbReference type="SUPFAM" id="SSF48498">
    <property type="entry name" value="Tetracyclin repressor-like, C-terminal domain"/>
    <property type="match status" value="1"/>
</dbReference>
<keyword evidence="2" id="KW-0804">Transcription</keyword>
<dbReference type="InterPro" id="IPR036271">
    <property type="entry name" value="Tet_transcr_reg_TetR-rel_C_sf"/>
</dbReference>
<protein>
    <submittedName>
        <fullName evidence="4">TetR-like C-terminal domain-containing protein</fullName>
    </submittedName>
</protein>
<evidence type="ECO:0000256" key="1">
    <source>
        <dbReference type="ARBA" id="ARBA00023015"/>
    </source>
</evidence>
<keyword evidence="5" id="KW-1185">Reference proteome</keyword>
<dbReference type="Pfam" id="PF13305">
    <property type="entry name" value="TetR_C_33"/>
    <property type="match status" value="1"/>
</dbReference>
<dbReference type="EMBL" id="JBHTHM010002787">
    <property type="protein sequence ID" value="MFD0788441.1"/>
    <property type="molecule type" value="Genomic_DNA"/>
</dbReference>
<name>A0ABW3ABR7_9ACTN</name>
<evidence type="ECO:0000256" key="2">
    <source>
        <dbReference type="ARBA" id="ARBA00023163"/>
    </source>
</evidence>
<evidence type="ECO:0000313" key="4">
    <source>
        <dbReference type="EMBL" id="MFD0788441.1"/>
    </source>
</evidence>
<proteinExistence type="predicted"/>
<organism evidence="4 5">
    <name type="scientific">Micromonospora azadirachtae</name>
    <dbReference type="NCBI Taxonomy" id="1970735"/>
    <lineage>
        <taxon>Bacteria</taxon>
        <taxon>Bacillati</taxon>
        <taxon>Actinomycetota</taxon>
        <taxon>Actinomycetes</taxon>
        <taxon>Micromonosporales</taxon>
        <taxon>Micromonosporaceae</taxon>
        <taxon>Micromonospora</taxon>
    </lineage>
</organism>
<dbReference type="Proteomes" id="UP001597053">
    <property type="component" value="Unassembled WGS sequence"/>
</dbReference>